<protein>
    <submittedName>
        <fullName evidence="1">Predicted protein</fullName>
    </submittedName>
</protein>
<organism evidence="2">
    <name type="scientific">Leptosphaeria maculans (strain JN3 / isolate v23.1.3 / race Av1-4-5-6-7-8)</name>
    <name type="common">Blackleg fungus</name>
    <name type="synonym">Phoma lingam</name>
    <dbReference type="NCBI Taxonomy" id="985895"/>
    <lineage>
        <taxon>Eukaryota</taxon>
        <taxon>Fungi</taxon>
        <taxon>Dikarya</taxon>
        <taxon>Ascomycota</taxon>
        <taxon>Pezizomycotina</taxon>
        <taxon>Dothideomycetes</taxon>
        <taxon>Pleosporomycetidae</taxon>
        <taxon>Pleosporales</taxon>
        <taxon>Pleosporineae</taxon>
        <taxon>Leptosphaeriaceae</taxon>
        <taxon>Plenodomus</taxon>
        <taxon>Plenodomus lingam/Leptosphaeria maculans species complex</taxon>
    </lineage>
</organism>
<dbReference type="HOGENOM" id="CLU_2542976_0_0_1"/>
<keyword evidence="2" id="KW-1185">Reference proteome</keyword>
<proteinExistence type="predicted"/>
<accession>E4ZN35</accession>
<dbReference type="Proteomes" id="UP000002668">
    <property type="component" value="Genome"/>
</dbReference>
<dbReference type="EMBL" id="FP929094">
    <property type="protein sequence ID" value="CBX92638.1"/>
    <property type="molecule type" value="Genomic_DNA"/>
</dbReference>
<name>E4ZN35_LEPMJ</name>
<evidence type="ECO:0000313" key="2">
    <source>
        <dbReference type="Proteomes" id="UP000002668"/>
    </source>
</evidence>
<evidence type="ECO:0000313" key="1">
    <source>
        <dbReference type="EMBL" id="CBX92638.1"/>
    </source>
</evidence>
<dbReference type="AlphaFoldDB" id="E4ZN35"/>
<dbReference type="InParanoid" id="E4ZN35"/>
<sequence length="83" mass="9047">MTADIAIGTSWWRLHAGLGILHDAINQPNGACLPSIEAPWLSDTMIHWTRSCFGLILISDAIFRVGGRDTLCSLCAIPILELD</sequence>
<reference evidence="2" key="1">
    <citation type="journal article" date="2011" name="Nat. Commun.">
        <title>Effector diversification within compartments of the Leptosphaeria maculans genome affected by Repeat-Induced Point mutations.</title>
        <authorList>
            <person name="Rouxel T."/>
            <person name="Grandaubert J."/>
            <person name="Hane J.K."/>
            <person name="Hoede C."/>
            <person name="van de Wouw A.P."/>
            <person name="Couloux A."/>
            <person name="Dominguez V."/>
            <person name="Anthouard V."/>
            <person name="Bally P."/>
            <person name="Bourras S."/>
            <person name="Cozijnsen A.J."/>
            <person name="Ciuffetti L.M."/>
            <person name="Degrave A."/>
            <person name="Dilmaghani A."/>
            <person name="Duret L."/>
            <person name="Fudal I."/>
            <person name="Goodwin S.B."/>
            <person name="Gout L."/>
            <person name="Glaser N."/>
            <person name="Linglin J."/>
            <person name="Kema G.H.J."/>
            <person name="Lapalu N."/>
            <person name="Lawrence C.B."/>
            <person name="May K."/>
            <person name="Meyer M."/>
            <person name="Ollivier B."/>
            <person name="Poulain J."/>
            <person name="Schoch C.L."/>
            <person name="Simon A."/>
            <person name="Spatafora J.W."/>
            <person name="Stachowiak A."/>
            <person name="Turgeon B.G."/>
            <person name="Tyler B.M."/>
            <person name="Vincent D."/>
            <person name="Weissenbach J."/>
            <person name="Amselem J."/>
            <person name="Quesneville H."/>
            <person name="Oliver R.P."/>
            <person name="Wincker P."/>
            <person name="Balesdent M.-H."/>
            <person name="Howlett B.J."/>
        </authorList>
    </citation>
    <scope>NUCLEOTIDE SEQUENCE [LARGE SCALE GENOMIC DNA]</scope>
    <source>
        <strain evidence="2">JN3 / isolate v23.1.3 / race Av1-4-5-6-7-8</strain>
    </source>
</reference>
<dbReference type="VEuPathDB" id="FungiDB:LEMA_uP053440.1"/>
<gene>
    <name evidence="1" type="ORF">LEMA_uP053440.1</name>
</gene>